<dbReference type="Pfam" id="PF01569">
    <property type="entry name" value="PAP2"/>
    <property type="match status" value="1"/>
</dbReference>
<dbReference type="KEGG" id="cmd:B841_12005"/>
<accession>S5TMF9</accession>
<dbReference type="STRING" id="1224163.B841_12005"/>
<feature type="transmembrane region" description="Helical" evidence="1">
    <location>
        <begin position="73"/>
        <end position="92"/>
    </location>
</feature>
<dbReference type="Gene3D" id="1.20.144.10">
    <property type="entry name" value="Phosphatidic acid phosphatase type 2/haloperoxidase"/>
    <property type="match status" value="1"/>
</dbReference>
<feature type="transmembrane region" description="Helical" evidence="1">
    <location>
        <begin position="7"/>
        <end position="26"/>
    </location>
</feature>
<dbReference type="PATRIC" id="fig|1224163.3.peg.2425"/>
<dbReference type="eggNOG" id="COG0671">
    <property type="taxonomic scope" value="Bacteria"/>
</dbReference>
<feature type="transmembrane region" description="Helical" evidence="1">
    <location>
        <begin position="97"/>
        <end position="118"/>
    </location>
</feature>
<reference evidence="3 4" key="1">
    <citation type="submission" date="2012-11" db="EMBL/GenBank/DDBJ databases">
        <title>The complete genome sequence of Corynebacterium maris Coryn-1 (=DSM 45190).</title>
        <authorList>
            <person name="Schaffert L."/>
            <person name="Albersmeier A."/>
            <person name="Kalinowski J."/>
            <person name="Ruckert C."/>
        </authorList>
    </citation>
    <scope>NUCLEOTIDE SEQUENCE [LARGE SCALE GENOMIC DNA]</scope>
    <source>
        <strain evidence="4">Coryn-1</strain>
    </source>
</reference>
<dbReference type="HOGENOM" id="CLU_072573_3_2_11"/>
<proteinExistence type="predicted"/>
<sequence length="157" mass="16981">MRALTELTRPSVVLLYALAVAGVAVFRSRPRWLYLPVAVLSANLLSHALKAVIGRERPGLELQLIYEYNPAMPSGHAMGAAAFAMAVTLLLAGRRPWLVAGLWALAAATGMTRLYLGVHWFTDVVAGYVLGAAVAAGVWLLWRFFGRRQGAPEVAHC</sequence>
<evidence type="ECO:0000259" key="2">
    <source>
        <dbReference type="SMART" id="SM00014"/>
    </source>
</evidence>
<dbReference type="RefSeq" id="WP_020935805.1">
    <property type="nucleotide sequence ID" value="NC_021915.1"/>
</dbReference>
<feature type="domain" description="Phosphatidic acid phosphatase type 2/haloperoxidase" evidence="2">
    <location>
        <begin position="33"/>
        <end position="139"/>
    </location>
</feature>
<dbReference type="SMART" id="SM00014">
    <property type="entry name" value="acidPPc"/>
    <property type="match status" value="1"/>
</dbReference>
<dbReference type="InterPro" id="IPR000326">
    <property type="entry name" value="PAP2/HPO"/>
</dbReference>
<feature type="transmembrane region" description="Helical" evidence="1">
    <location>
        <begin position="124"/>
        <end position="142"/>
    </location>
</feature>
<dbReference type="AlphaFoldDB" id="S5TMF9"/>
<dbReference type="SUPFAM" id="SSF48317">
    <property type="entry name" value="Acid phosphatase/Vanadium-dependent haloperoxidase"/>
    <property type="match status" value="1"/>
</dbReference>
<protein>
    <recommendedName>
        <fullName evidence="2">Phosphatidic acid phosphatase type 2/haloperoxidase domain-containing protein</fullName>
    </recommendedName>
</protein>
<evidence type="ECO:0000256" key="1">
    <source>
        <dbReference type="SAM" id="Phobius"/>
    </source>
</evidence>
<evidence type="ECO:0000313" key="3">
    <source>
        <dbReference type="EMBL" id="AGS35873.1"/>
    </source>
</evidence>
<dbReference type="PANTHER" id="PTHR14969">
    <property type="entry name" value="SPHINGOSINE-1-PHOSPHATE PHOSPHOHYDROLASE"/>
    <property type="match status" value="1"/>
</dbReference>
<dbReference type="PANTHER" id="PTHR14969:SF13">
    <property type="entry name" value="AT30094P"/>
    <property type="match status" value="1"/>
</dbReference>
<keyword evidence="1" id="KW-0812">Transmembrane</keyword>
<organism evidence="3 4">
    <name type="scientific">Corynebacterium maris DSM 45190</name>
    <dbReference type="NCBI Taxonomy" id="1224163"/>
    <lineage>
        <taxon>Bacteria</taxon>
        <taxon>Bacillati</taxon>
        <taxon>Actinomycetota</taxon>
        <taxon>Actinomycetes</taxon>
        <taxon>Mycobacteriales</taxon>
        <taxon>Corynebacteriaceae</taxon>
        <taxon>Corynebacterium</taxon>
    </lineage>
</organism>
<name>S5TMF9_9CORY</name>
<dbReference type="Proteomes" id="UP000015388">
    <property type="component" value="Chromosome"/>
</dbReference>
<keyword evidence="1" id="KW-0472">Membrane</keyword>
<dbReference type="EMBL" id="CP003924">
    <property type="protein sequence ID" value="AGS35873.1"/>
    <property type="molecule type" value="Genomic_DNA"/>
</dbReference>
<gene>
    <name evidence="3" type="ORF">B841_12005</name>
</gene>
<keyword evidence="4" id="KW-1185">Reference proteome</keyword>
<keyword evidence="1" id="KW-1133">Transmembrane helix</keyword>
<dbReference type="InterPro" id="IPR036938">
    <property type="entry name" value="PAP2/HPO_sf"/>
</dbReference>
<evidence type="ECO:0000313" key="4">
    <source>
        <dbReference type="Proteomes" id="UP000015388"/>
    </source>
</evidence>